<evidence type="ECO:0000313" key="1">
    <source>
        <dbReference type="EMBL" id="KAJ8643941.1"/>
    </source>
</evidence>
<protein>
    <submittedName>
        <fullName evidence="1">Uncharacterized protein</fullName>
    </submittedName>
</protein>
<organism evidence="1 2">
    <name type="scientific">Persea americana</name>
    <name type="common">Avocado</name>
    <dbReference type="NCBI Taxonomy" id="3435"/>
    <lineage>
        <taxon>Eukaryota</taxon>
        <taxon>Viridiplantae</taxon>
        <taxon>Streptophyta</taxon>
        <taxon>Embryophyta</taxon>
        <taxon>Tracheophyta</taxon>
        <taxon>Spermatophyta</taxon>
        <taxon>Magnoliopsida</taxon>
        <taxon>Magnoliidae</taxon>
        <taxon>Laurales</taxon>
        <taxon>Lauraceae</taxon>
        <taxon>Persea</taxon>
    </lineage>
</organism>
<evidence type="ECO:0000313" key="2">
    <source>
        <dbReference type="Proteomes" id="UP001234297"/>
    </source>
</evidence>
<gene>
    <name evidence="1" type="ORF">MRB53_005689</name>
</gene>
<accession>A0ACC2MEY3</accession>
<sequence>MRRAGPPVVGPEPVGDDGVDKAGEEGGVDEVGNELGPLGDGGDACSGDGEGPLVEEVAVVGGGGGDALEAEVVLGDEGVEGAAEGSLVLYIEFGAKSRQTINFSFIT</sequence>
<reference evidence="1 2" key="1">
    <citation type="journal article" date="2022" name="Hortic Res">
        <title>A haplotype resolved chromosomal level avocado genome allows analysis of novel avocado genes.</title>
        <authorList>
            <person name="Nath O."/>
            <person name="Fletcher S.J."/>
            <person name="Hayward A."/>
            <person name="Shaw L.M."/>
            <person name="Masouleh A.K."/>
            <person name="Furtado A."/>
            <person name="Henry R.J."/>
            <person name="Mitter N."/>
        </authorList>
    </citation>
    <scope>NUCLEOTIDE SEQUENCE [LARGE SCALE GENOMIC DNA]</scope>
    <source>
        <strain evidence="2">cv. Hass</strain>
    </source>
</reference>
<dbReference type="Proteomes" id="UP001234297">
    <property type="component" value="Chromosome 2"/>
</dbReference>
<comment type="caution">
    <text evidence="1">The sequence shown here is derived from an EMBL/GenBank/DDBJ whole genome shotgun (WGS) entry which is preliminary data.</text>
</comment>
<dbReference type="EMBL" id="CM056810">
    <property type="protein sequence ID" value="KAJ8643941.1"/>
    <property type="molecule type" value="Genomic_DNA"/>
</dbReference>
<proteinExistence type="predicted"/>
<name>A0ACC2MEY3_PERAE</name>
<keyword evidence="2" id="KW-1185">Reference proteome</keyword>